<reference evidence="1" key="1">
    <citation type="submission" date="2021-02" db="EMBL/GenBank/DDBJ databases">
        <authorList>
            <person name="Steward A R."/>
        </authorList>
    </citation>
    <scope>NUCLEOTIDE SEQUENCE</scope>
</reference>
<keyword evidence="2" id="KW-1185">Reference proteome</keyword>
<evidence type="ECO:0000313" key="2">
    <source>
        <dbReference type="Proteomes" id="UP000663880"/>
    </source>
</evidence>
<gene>
    <name evidence="1" type="ORF">PMACD_LOCUS4366</name>
</gene>
<dbReference type="EMBL" id="CAJOBZ010000007">
    <property type="protein sequence ID" value="CAF4816662.1"/>
    <property type="molecule type" value="Genomic_DNA"/>
</dbReference>
<dbReference type="AlphaFoldDB" id="A0A821Q7D7"/>
<evidence type="ECO:0000313" key="1">
    <source>
        <dbReference type="EMBL" id="CAF4816662.1"/>
    </source>
</evidence>
<sequence>MFSATEVGTRDDHCSLRATAAASHPPALHRPAIAAHIQSRNTPPPGHGEPTCRAPSLATLTFTAGTALKS</sequence>
<name>A0A821Q7D7_9NEOP</name>
<accession>A0A821Q7D7</accession>
<proteinExistence type="predicted"/>
<comment type="caution">
    <text evidence="1">The sequence shown here is derived from an EMBL/GenBank/DDBJ whole genome shotgun (WGS) entry which is preliminary data.</text>
</comment>
<dbReference type="Proteomes" id="UP000663880">
    <property type="component" value="Unassembled WGS sequence"/>
</dbReference>
<protein>
    <submittedName>
        <fullName evidence="1">Uncharacterized protein</fullName>
    </submittedName>
</protein>
<organism evidence="1 2">
    <name type="scientific">Pieris macdunnoughi</name>
    <dbReference type="NCBI Taxonomy" id="345717"/>
    <lineage>
        <taxon>Eukaryota</taxon>
        <taxon>Metazoa</taxon>
        <taxon>Ecdysozoa</taxon>
        <taxon>Arthropoda</taxon>
        <taxon>Hexapoda</taxon>
        <taxon>Insecta</taxon>
        <taxon>Pterygota</taxon>
        <taxon>Neoptera</taxon>
        <taxon>Endopterygota</taxon>
        <taxon>Lepidoptera</taxon>
        <taxon>Glossata</taxon>
        <taxon>Ditrysia</taxon>
        <taxon>Papilionoidea</taxon>
        <taxon>Pieridae</taxon>
        <taxon>Pierinae</taxon>
        <taxon>Pieris</taxon>
    </lineage>
</organism>